<dbReference type="PANTHER" id="PTHR43706">
    <property type="entry name" value="NADH DEHYDROGENASE"/>
    <property type="match status" value="1"/>
</dbReference>
<dbReference type="PANTHER" id="PTHR43706:SF45">
    <property type="entry name" value="NADH DEHYDROGENASE-LIKE PROTEIN RV1812C"/>
    <property type="match status" value="1"/>
</dbReference>
<feature type="domain" description="FAD/NAD(P)-binding" evidence="6">
    <location>
        <begin position="9"/>
        <end position="333"/>
    </location>
</feature>
<evidence type="ECO:0000256" key="2">
    <source>
        <dbReference type="ARBA" id="ARBA00022630"/>
    </source>
</evidence>
<keyword evidence="4 7" id="KW-0560">Oxidoreductase</keyword>
<dbReference type="PRINTS" id="PR00411">
    <property type="entry name" value="PNDRDTASEI"/>
</dbReference>
<gene>
    <name evidence="7" type="ORF">ACFO0B_26300</name>
</gene>
<dbReference type="InterPro" id="IPR045024">
    <property type="entry name" value="NDH-2"/>
</dbReference>
<evidence type="ECO:0000256" key="4">
    <source>
        <dbReference type="ARBA" id="ARBA00023002"/>
    </source>
</evidence>
<dbReference type="SUPFAM" id="SSF51905">
    <property type="entry name" value="FAD/NAD(P)-binding domain"/>
    <property type="match status" value="1"/>
</dbReference>
<protein>
    <submittedName>
        <fullName evidence="7">NAD(P)/FAD-dependent oxidoreductase</fullName>
        <ecNumber evidence="7">1.6.5.-</ecNumber>
    </submittedName>
</protein>
<keyword evidence="3" id="KW-0274">FAD</keyword>
<accession>A0ABV8DZD6</accession>
<dbReference type="PRINTS" id="PR00368">
    <property type="entry name" value="FADPNR"/>
</dbReference>
<dbReference type="EC" id="1.6.5.-" evidence="7"/>
<dbReference type="Gene3D" id="3.50.50.100">
    <property type="match status" value="1"/>
</dbReference>
<keyword evidence="5" id="KW-0520">NAD</keyword>
<sequence length="439" mass="47340">MPETSTRERIVVVGSGFAGFTCASELCGRVAKSGRDIEIVLVTPQDYMLYTPLLPDVAGGLIDPRFVAIPLADALPKVRLVVASADSIDLAGRTITVTSEHHAPRTLSWDRLVLTPGSVTRLFDVPGLREHARGLKTVAEALYLREQLLRQLELADQEEDEAVRRARRTVVVVGASYAGTELIAQLRALADDYARRRGLDRADLRFLLLDTAKQVMPEVGAELGEKVLHELRGRGIEIRLETSLRELAADRVVLTDGTEVPTHTVAWVTGVTGAPVLETLDLPLERGRLVVDAELRVPGHPSVFAGGDAAAVPDLTKPGEITPPTAQHASRQGKTLARNVAASLGIGTFAPYRHRDLGLVVDLGPRFAVANPLGIPLSGLLAKAVTRAYHTLAVPRGVNRWAIVMTYLTNTVTQRPLALLGLVSPEEASFARAEGISER</sequence>
<dbReference type="Pfam" id="PF07992">
    <property type="entry name" value="Pyr_redox_2"/>
    <property type="match status" value="1"/>
</dbReference>
<keyword evidence="2" id="KW-0285">Flavoprotein</keyword>
<organism evidence="7 8">
    <name type="scientific">Nocardia jiangsuensis</name>
    <dbReference type="NCBI Taxonomy" id="1691563"/>
    <lineage>
        <taxon>Bacteria</taxon>
        <taxon>Bacillati</taxon>
        <taxon>Actinomycetota</taxon>
        <taxon>Actinomycetes</taxon>
        <taxon>Mycobacteriales</taxon>
        <taxon>Nocardiaceae</taxon>
        <taxon>Nocardia</taxon>
    </lineage>
</organism>
<evidence type="ECO:0000256" key="5">
    <source>
        <dbReference type="ARBA" id="ARBA00023027"/>
    </source>
</evidence>
<dbReference type="EMBL" id="JBHSAX010000022">
    <property type="protein sequence ID" value="MFC3965517.1"/>
    <property type="molecule type" value="Genomic_DNA"/>
</dbReference>
<dbReference type="InterPro" id="IPR023753">
    <property type="entry name" value="FAD/NAD-binding_dom"/>
</dbReference>
<evidence type="ECO:0000313" key="8">
    <source>
        <dbReference type="Proteomes" id="UP001595696"/>
    </source>
</evidence>
<dbReference type="InterPro" id="IPR036188">
    <property type="entry name" value="FAD/NAD-bd_sf"/>
</dbReference>
<dbReference type="Proteomes" id="UP001595696">
    <property type="component" value="Unassembled WGS sequence"/>
</dbReference>
<comment type="similarity">
    <text evidence="1">Belongs to the NADH dehydrogenase family.</text>
</comment>
<comment type="caution">
    <text evidence="7">The sequence shown here is derived from an EMBL/GenBank/DDBJ whole genome shotgun (WGS) entry which is preliminary data.</text>
</comment>
<evidence type="ECO:0000256" key="3">
    <source>
        <dbReference type="ARBA" id="ARBA00022827"/>
    </source>
</evidence>
<proteinExistence type="inferred from homology"/>
<keyword evidence="8" id="KW-1185">Reference proteome</keyword>
<evidence type="ECO:0000313" key="7">
    <source>
        <dbReference type="EMBL" id="MFC3965517.1"/>
    </source>
</evidence>
<evidence type="ECO:0000256" key="1">
    <source>
        <dbReference type="ARBA" id="ARBA00005272"/>
    </source>
</evidence>
<reference evidence="8" key="1">
    <citation type="journal article" date="2019" name="Int. J. Syst. Evol. Microbiol.">
        <title>The Global Catalogue of Microorganisms (GCM) 10K type strain sequencing project: providing services to taxonomists for standard genome sequencing and annotation.</title>
        <authorList>
            <consortium name="The Broad Institute Genomics Platform"/>
            <consortium name="The Broad Institute Genome Sequencing Center for Infectious Disease"/>
            <person name="Wu L."/>
            <person name="Ma J."/>
        </authorList>
    </citation>
    <scope>NUCLEOTIDE SEQUENCE [LARGE SCALE GENOMIC DNA]</scope>
    <source>
        <strain evidence="8">CGMCC 4.7330</strain>
    </source>
</reference>
<dbReference type="GO" id="GO:0016491">
    <property type="term" value="F:oxidoreductase activity"/>
    <property type="evidence" value="ECO:0007669"/>
    <property type="project" value="UniProtKB-KW"/>
</dbReference>
<dbReference type="RefSeq" id="WP_378615418.1">
    <property type="nucleotide sequence ID" value="NZ_JBHSAX010000022.1"/>
</dbReference>
<evidence type="ECO:0000259" key="6">
    <source>
        <dbReference type="Pfam" id="PF07992"/>
    </source>
</evidence>
<name>A0ABV8DZD6_9NOCA</name>